<keyword evidence="2 7" id="KW-0812">Transmembrane</keyword>
<dbReference type="InterPro" id="IPR002048">
    <property type="entry name" value="EF_hand_dom"/>
</dbReference>
<dbReference type="InterPro" id="IPR011992">
    <property type="entry name" value="EF-hand-dom_pair"/>
</dbReference>
<dbReference type="SMART" id="SM00054">
    <property type="entry name" value="EFh"/>
    <property type="match status" value="1"/>
</dbReference>
<feature type="transmembrane region" description="Helical" evidence="7">
    <location>
        <begin position="438"/>
        <end position="458"/>
    </location>
</feature>
<dbReference type="SUPFAM" id="SSF47473">
    <property type="entry name" value="EF-hand"/>
    <property type="match status" value="1"/>
</dbReference>
<evidence type="ECO:0000256" key="5">
    <source>
        <dbReference type="ARBA" id="ARBA00023136"/>
    </source>
</evidence>
<gene>
    <name evidence="9" type="ORF">FA15DRAFT_686963</name>
</gene>
<dbReference type="EMBL" id="ML210185">
    <property type="protein sequence ID" value="TFK25518.1"/>
    <property type="molecule type" value="Genomic_DNA"/>
</dbReference>
<dbReference type="Gene3D" id="1.10.238.10">
    <property type="entry name" value="EF-hand"/>
    <property type="match status" value="1"/>
</dbReference>
<feature type="compositionally biased region" description="Acidic residues" evidence="6">
    <location>
        <begin position="46"/>
        <end position="58"/>
    </location>
</feature>
<dbReference type="Pfam" id="PF00924">
    <property type="entry name" value="MS_channel_2nd"/>
    <property type="match status" value="1"/>
</dbReference>
<dbReference type="GO" id="GO:0005509">
    <property type="term" value="F:calcium ion binding"/>
    <property type="evidence" value="ECO:0007669"/>
    <property type="project" value="InterPro"/>
</dbReference>
<feature type="region of interest" description="Disordered" evidence="6">
    <location>
        <begin position="256"/>
        <end position="311"/>
    </location>
</feature>
<comment type="subcellular location">
    <subcellularLocation>
        <location evidence="1">Membrane</location>
    </subcellularLocation>
</comment>
<keyword evidence="3" id="KW-0106">Calcium</keyword>
<accession>A0A5C3LB61</accession>
<evidence type="ECO:0000256" key="2">
    <source>
        <dbReference type="ARBA" id="ARBA00022692"/>
    </source>
</evidence>
<evidence type="ECO:0000256" key="3">
    <source>
        <dbReference type="ARBA" id="ARBA00022837"/>
    </source>
</evidence>
<name>A0A5C3LB61_COPMA</name>
<dbReference type="Gene3D" id="2.30.30.60">
    <property type="match status" value="1"/>
</dbReference>
<keyword evidence="5 7" id="KW-0472">Membrane</keyword>
<dbReference type="InterPro" id="IPR010920">
    <property type="entry name" value="LSM_dom_sf"/>
</dbReference>
<evidence type="ECO:0000259" key="8">
    <source>
        <dbReference type="PROSITE" id="PS50222"/>
    </source>
</evidence>
<reference evidence="9 10" key="1">
    <citation type="journal article" date="2019" name="Nat. Ecol. Evol.">
        <title>Megaphylogeny resolves global patterns of mushroom evolution.</title>
        <authorList>
            <person name="Varga T."/>
            <person name="Krizsan K."/>
            <person name="Foldi C."/>
            <person name="Dima B."/>
            <person name="Sanchez-Garcia M."/>
            <person name="Sanchez-Ramirez S."/>
            <person name="Szollosi G.J."/>
            <person name="Szarkandi J.G."/>
            <person name="Papp V."/>
            <person name="Albert L."/>
            <person name="Andreopoulos W."/>
            <person name="Angelini C."/>
            <person name="Antonin V."/>
            <person name="Barry K.W."/>
            <person name="Bougher N.L."/>
            <person name="Buchanan P."/>
            <person name="Buyck B."/>
            <person name="Bense V."/>
            <person name="Catcheside P."/>
            <person name="Chovatia M."/>
            <person name="Cooper J."/>
            <person name="Damon W."/>
            <person name="Desjardin D."/>
            <person name="Finy P."/>
            <person name="Geml J."/>
            <person name="Haridas S."/>
            <person name="Hughes K."/>
            <person name="Justo A."/>
            <person name="Karasinski D."/>
            <person name="Kautmanova I."/>
            <person name="Kiss B."/>
            <person name="Kocsube S."/>
            <person name="Kotiranta H."/>
            <person name="LaButti K.M."/>
            <person name="Lechner B.E."/>
            <person name="Liimatainen K."/>
            <person name="Lipzen A."/>
            <person name="Lukacs Z."/>
            <person name="Mihaltcheva S."/>
            <person name="Morgado L.N."/>
            <person name="Niskanen T."/>
            <person name="Noordeloos M.E."/>
            <person name="Ohm R.A."/>
            <person name="Ortiz-Santana B."/>
            <person name="Ovrebo C."/>
            <person name="Racz N."/>
            <person name="Riley R."/>
            <person name="Savchenko A."/>
            <person name="Shiryaev A."/>
            <person name="Soop K."/>
            <person name="Spirin V."/>
            <person name="Szebenyi C."/>
            <person name="Tomsovsky M."/>
            <person name="Tulloss R.E."/>
            <person name="Uehling J."/>
            <person name="Grigoriev I.V."/>
            <person name="Vagvolgyi C."/>
            <person name="Papp T."/>
            <person name="Martin F.M."/>
            <person name="Miettinen O."/>
            <person name="Hibbett D.S."/>
            <person name="Nagy L.G."/>
        </authorList>
    </citation>
    <scope>NUCLEOTIDE SEQUENCE [LARGE SCALE GENOMIC DNA]</scope>
    <source>
        <strain evidence="9 10">CBS 121175</strain>
    </source>
</reference>
<evidence type="ECO:0000256" key="4">
    <source>
        <dbReference type="ARBA" id="ARBA00022989"/>
    </source>
</evidence>
<dbReference type="OrthoDB" id="544685at2759"/>
<dbReference type="GO" id="GO:0016020">
    <property type="term" value="C:membrane"/>
    <property type="evidence" value="ECO:0007669"/>
    <property type="project" value="UniProtKB-SubCell"/>
</dbReference>
<dbReference type="InterPro" id="IPR058650">
    <property type="entry name" value="Msy1/2-like"/>
</dbReference>
<proteinExistence type="predicted"/>
<sequence>MPSHVPEPLRLSRLDLDDELQPSEQWNIKPTKRPDSPDSSTSSQDSSDEGENFDWYKDDDETSKRKKHIQAQRGRRLWLAFMSLSRFIRVFLLALIGVSVLITPLVIVNVRFPDSSITLQVHVWSLWLTINWAAWCGTYLLVDSIPHLVIGLTSAVAISQVERLKIQIELFMAVRLYLKLALDITWAWVALSVIRAVYHPPLSYWSIINQLMQAFFAAGMILLVEKVALHYIAINFHRHALSDRLTENKRALRALDHLSNANPSPTRRTPYHKKGPKNSSAFDVWSKTDVGKSTDQLQGEEPRPRSKWSFSKRKKARHVANVIVDQVGEAIGQVALKNSKFNKDVVDFNGSYSARRLARKLFSVLSDVEPPRSHLIVEDFYPYFGSNVDAHEAFAIFDKDGNGDITKKEMREAVQRIYRERKAIVAGLKDVGSIVAKLDAVMLCVALTIILFICLLIFKKDNTLASLVPLATIVLGFSFIFGNSASTLFESLIFVFSTHVFDVGDLVIIDDQVLFVKEFGLFATTFRRVDGQEIIAPNSLLANEKLILNLRRSKSMWETTNLMVSYSTPIETIEQLRVKIGTYIDSNSREWSGFALNIDKMEYQNAIHLIVAIEHRANWQDWGARWTRRNAFMRYLKTVLEELHIHYTMPVQPVLLPSYNRQPPTSMSPPPAPHPTPDLGNAGVFQSTGFGRVGAPSFSTGVPSFANSQR</sequence>
<dbReference type="PANTHER" id="PTHR31323:SF11">
    <property type="entry name" value="EF-HAND DOMAIN-CONTAINING PROTEIN"/>
    <property type="match status" value="1"/>
</dbReference>
<protein>
    <recommendedName>
        <fullName evidence="8">EF-hand domain-containing protein</fullName>
    </recommendedName>
</protein>
<dbReference type="PROSITE" id="PS00018">
    <property type="entry name" value="EF_HAND_1"/>
    <property type="match status" value="1"/>
</dbReference>
<keyword evidence="10" id="KW-1185">Reference proteome</keyword>
<dbReference type="Pfam" id="PF25886">
    <property type="entry name" value="Msy1"/>
    <property type="match status" value="1"/>
</dbReference>
<feature type="compositionally biased region" description="Pro residues" evidence="6">
    <location>
        <begin position="666"/>
        <end position="676"/>
    </location>
</feature>
<dbReference type="PANTHER" id="PTHR31323">
    <property type="entry name" value="MECHANOSENSITIVE ION CHANNEL PROTEIN MSY2"/>
    <property type="match status" value="1"/>
</dbReference>
<feature type="transmembrane region" description="Helical" evidence="7">
    <location>
        <begin position="90"/>
        <end position="112"/>
    </location>
</feature>
<feature type="region of interest" description="Disordered" evidence="6">
    <location>
        <begin position="1"/>
        <end position="58"/>
    </location>
</feature>
<keyword evidence="4 7" id="KW-1133">Transmembrane helix</keyword>
<feature type="region of interest" description="Disordered" evidence="6">
    <location>
        <begin position="660"/>
        <end position="686"/>
    </location>
</feature>
<feature type="transmembrane region" description="Helical" evidence="7">
    <location>
        <begin position="180"/>
        <end position="198"/>
    </location>
</feature>
<dbReference type="InterPro" id="IPR023408">
    <property type="entry name" value="MscS_beta-dom_sf"/>
</dbReference>
<dbReference type="InterPro" id="IPR018247">
    <property type="entry name" value="EF_Hand_1_Ca_BS"/>
</dbReference>
<feature type="domain" description="EF-hand" evidence="8">
    <location>
        <begin position="385"/>
        <end position="420"/>
    </location>
</feature>
<dbReference type="AlphaFoldDB" id="A0A5C3LB61"/>
<dbReference type="Pfam" id="PF00036">
    <property type="entry name" value="EF-hand_1"/>
    <property type="match status" value="1"/>
</dbReference>
<organism evidence="9 10">
    <name type="scientific">Coprinopsis marcescibilis</name>
    <name type="common">Agaric fungus</name>
    <name type="synonym">Psathyrella marcescibilis</name>
    <dbReference type="NCBI Taxonomy" id="230819"/>
    <lineage>
        <taxon>Eukaryota</taxon>
        <taxon>Fungi</taxon>
        <taxon>Dikarya</taxon>
        <taxon>Basidiomycota</taxon>
        <taxon>Agaricomycotina</taxon>
        <taxon>Agaricomycetes</taxon>
        <taxon>Agaricomycetidae</taxon>
        <taxon>Agaricales</taxon>
        <taxon>Agaricineae</taxon>
        <taxon>Psathyrellaceae</taxon>
        <taxon>Coprinopsis</taxon>
    </lineage>
</organism>
<dbReference type="SUPFAM" id="SSF50182">
    <property type="entry name" value="Sm-like ribonucleoproteins"/>
    <property type="match status" value="1"/>
</dbReference>
<dbReference type="GO" id="GO:0006874">
    <property type="term" value="P:intracellular calcium ion homeostasis"/>
    <property type="evidence" value="ECO:0007669"/>
    <property type="project" value="TreeGrafter"/>
</dbReference>
<evidence type="ECO:0000313" key="9">
    <source>
        <dbReference type="EMBL" id="TFK25518.1"/>
    </source>
</evidence>
<dbReference type="InterPro" id="IPR006685">
    <property type="entry name" value="MscS_channel_2nd"/>
</dbReference>
<evidence type="ECO:0000256" key="6">
    <source>
        <dbReference type="SAM" id="MobiDB-lite"/>
    </source>
</evidence>
<evidence type="ECO:0000313" key="10">
    <source>
        <dbReference type="Proteomes" id="UP000307440"/>
    </source>
</evidence>
<dbReference type="CDD" id="cd00051">
    <property type="entry name" value="EFh"/>
    <property type="match status" value="1"/>
</dbReference>
<feature type="transmembrane region" description="Helical" evidence="7">
    <location>
        <begin position="464"/>
        <end position="482"/>
    </location>
</feature>
<evidence type="ECO:0000256" key="1">
    <source>
        <dbReference type="ARBA" id="ARBA00004370"/>
    </source>
</evidence>
<dbReference type="GO" id="GO:0005262">
    <property type="term" value="F:calcium channel activity"/>
    <property type="evidence" value="ECO:0007669"/>
    <property type="project" value="TreeGrafter"/>
</dbReference>
<evidence type="ECO:0000256" key="7">
    <source>
        <dbReference type="SAM" id="Phobius"/>
    </source>
</evidence>
<dbReference type="Proteomes" id="UP000307440">
    <property type="component" value="Unassembled WGS sequence"/>
</dbReference>
<dbReference type="PROSITE" id="PS50222">
    <property type="entry name" value="EF_HAND_2"/>
    <property type="match status" value="1"/>
</dbReference>